<evidence type="ECO:0000313" key="1">
    <source>
        <dbReference type="EMBL" id="KAK4029956.1"/>
    </source>
</evidence>
<accession>A0ABR0AXV0</accession>
<name>A0ABR0AXV0_9CRUS</name>
<comment type="caution">
    <text evidence="1">The sequence shown here is derived from an EMBL/GenBank/DDBJ whole genome shotgun (WGS) entry which is preliminary data.</text>
</comment>
<dbReference type="Proteomes" id="UP001234178">
    <property type="component" value="Unassembled WGS sequence"/>
</dbReference>
<sequence>MCLTTARNVLKLYFLPVLENTFSPNSEATLSFQTHFYLLTVKWEIYSLFALLTPRNLKKVYREHIQSELRSDSFGRWIQQLLTVKWEIYSSFH</sequence>
<gene>
    <name evidence="1" type="ORF">OUZ56_022911</name>
</gene>
<proteinExistence type="predicted"/>
<organism evidence="1 2">
    <name type="scientific">Daphnia magna</name>
    <dbReference type="NCBI Taxonomy" id="35525"/>
    <lineage>
        <taxon>Eukaryota</taxon>
        <taxon>Metazoa</taxon>
        <taxon>Ecdysozoa</taxon>
        <taxon>Arthropoda</taxon>
        <taxon>Crustacea</taxon>
        <taxon>Branchiopoda</taxon>
        <taxon>Diplostraca</taxon>
        <taxon>Cladocera</taxon>
        <taxon>Anomopoda</taxon>
        <taxon>Daphniidae</taxon>
        <taxon>Daphnia</taxon>
    </lineage>
</organism>
<evidence type="ECO:0000313" key="2">
    <source>
        <dbReference type="Proteomes" id="UP001234178"/>
    </source>
</evidence>
<protein>
    <submittedName>
        <fullName evidence="1">Uncharacterized protein</fullName>
    </submittedName>
</protein>
<dbReference type="EMBL" id="JAOYFB010000039">
    <property type="protein sequence ID" value="KAK4029956.1"/>
    <property type="molecule type" value="Genomic_DNA"/>
</dbReference>
<reference evidence="1 2" key="1">
    <citation type="journal article" date="2023" name="Nucleic Acids Res.">
        <title>The hologenome of Daphnia magna reveals possible DNA methylation and microbiome-mediated evolution of the host genome.</title>
        <authorList>
            <person name="Chaturvedi A."/>
            <person name="Li X."/>
            <person name="Dhandapani V."/>
            <person name="Marshall H."/>
            <person name="Kissane S."/>
            <person name="Cuenca-Cambronero M."/>
            <person name="Asole G."/>
            <person name="Calvet F."/>
            <person name="Ruiz-Romero M."/>
            <person name="Marangio P."/>
            <person name="Guigo R."/>
            <person name="Rago D."/>
            <person name="Mirbahai L."/>
            <person name="Eastwood N."/>
            <person name="Colbourne J.K."/>
            <person name="Zhou J."/>
            <person name="Mallon E."/>
            <person name="Orsini L."/>
        </authorList>
    </citation>
    <scope>NUCLEOTIDE SEQUENCE [LARGE SCALE GENOMIC DNA]</scope>
    <source>
        <strain evidence="1">LRV0_1</strain>
    </source>
</reference>
<keyword evidence="2" id="KW-1185">Reference proteome</keyword>